<gene>
    <name evidence="1" type="ORF">B4167_0646</name>
</gene>
<comment type="caution">
    <text evidence="1">The sequence shown here is derived from an EMBL/GenBank/DDBJ whole genome shotgun (WGS) entry which is preliminary data.</text>
</comment>
<name>A0ABD4A5Y8_9BACI</name>
<sequence>MKDRRKIIRKNVFHRFKTVMLSVDGTPDVPVAPNLIDLHAVTP</sequence>
<dbReference type="AlphaFoldDB" id="A0ABD4A5Y8"/>
<protein>
    <submittedName>
        <fullName evidence="1">Uncharacterized protein</fullName>
    </submittedName>
</protein>
<dbReference type="EMBL" id="JXLU01000096">
    <property type="protein sequence ID" value="KIO72318.1"/>
    <property type="molecule type" value="Genomic_DNA"/>
</dbReference>
<dbReference type="RefSeq" id="WP_255601990.1">
    <property type="nucleotide sequence ID" value="NZ_JXLS01000052.1"/>
</dbReference>
<organism evidence="1 2">
    <name type="scientific">Caldibacillus thermoamylovorans</name>
    <dbReference type="NCBI Taxonomy" id="35841"/>
    <lineage>
        <taxon>Bacteria</taxon>
        <taxon>Bacillati</taxon>
        <taxon>Bacillota</taxon>
        <taxon>Bacilli</taxon>
        <taxon>Bacillales</taxon>
        <taxon>Bacillaceae</taxon>
        <taxon>Caldibacillus</taxon>
    </lineage>
</organism>
<accession>A0ABD4A5Y8</accession>
<proteinExistence type="predicted"/>
<reference evidence="1 2" key="1">
    <citation type="submission" date="2015-01" db="EMBL/GenBank/DDBJ databases">
        <title>Draft Genome Sequences of Four Bacillus thermoamylovorans Strains, Isolated From Food Products.</title>
        <authorList>
            <person name="Krawcyk A.O."/>
            <person name="Berendsen E.M."/>
            <person name="Eijlander R.T."/>
            <person name="de Jong A."/>
            <person name="Wells-Bennik M."/>
            <person name="Kuipers O.P."/>
        </authorList>
    </citation>
    <scope>NUCLEOTIDE SEQUENCE [LARGE SCALE GENOMIC DNA]</scope>
    <source>
        <strain evidence="1 2">B4167</strain>
    </source>
</reference>
<dbReference type="Proteomes" id="UP000032076">
    <property type="component" value="Unassembled WGS sequence"/>
</dbReference>
<evidence type="ECO:0000313" key="1">
    <source>
        <dbReference type="EMBL" id="KIO72318.1"/>
    </source>
</evidence>
<evidence type="ECO:0000313" key="2">
    <source>
        <dbReference type="Proteomes" id="UP000032076"/>
    </source>
</evidence>